<evidence type="ECO:0000256" key="2">
    <source>
        <dbReference type="SAM" id="SignalP"/>
    </source>
</evidence>
<accession>A0A131Z7N1</accession>
<name>A0A131Z7N1_RHIAP</name>
<dbReference type="AlphaFoldDB" id="A0A131Z7N1"/>
<evidence type="ECO:0000256" key="1">
    <source>
        <dbReference type="SAM" id="MobiDB-lite"/>
    </source>
</evidence>
<keyword evidence="2" id="KW-0732">Signal</keyword>
<protein>
    <recommendedName>
        <fullName evidence="4">Evasin</fullName>
    </recommendedName>
</protein>
<evidence type="ECO:0000313" key="3">
    <source>
        <dbReference type="EMBL" id="JAP86810.1"/>
    </source>
</evidence>
<reference evidence="3" key="1">
    <citation type="journal article" date="2016" name="Ticks Tick Borne Dis.">
        <title>De novo assembly and annotation of the salivary gland transcriptome of Rhipicephalus appendiculatus male and female ticks during blood feeding.</title>
        <authorList>
            <person name="de Castro M.H."/>
            <person name="de Klerk D."/>
            <person name="Pienaar R."/>
            <person name="Latif A.A."/>
            <person name="Rees D.J."/>
            <person name="Mans B.J."/>
        </authorList>
    </citation>
    <scope>NUCLEOTIDE SEQUENCE</scope>
    <source>
        <tissue evidence="3">Salivary glands</tissue>
    </source>
</reference>
<proteinExistence type="predicted"/>
<evidence type="ECO:0008006" key="4">
    <source>
        <dbReference type="Google" id="ProtNLM"/>
    </source>
</evidence>
<sequence length="123" mass="13182">MTSKPKIIEPHLLVAVLVFIPPISVSENFAVNPSNKGDVKLHGSNAGKPLPGEEGERPYPIKLGATVKSDCGECSCKLTWGSPANAGKEHCHVKVEFLCTCNGFHCSKKRTTNCMAVMADTTE</sequence>
<dbReference type="EMBL" id="GEDV01001747">
    <property type="protein sequence ID" value="JAP86810.1"/>
    <property type="molecule type" value="Transcribed_RNA"/>
</dbReference>
<feature type="signal peptide" evidence="2">
    <location>
        <begin position="1"/>
        <end position="26"/>
    </location>
</feature>
<feature type="chain" id="PRO_5007286924" description="Evasin" evidence="2">
    <location>
        <begin position="27"/>
        <end position="123"/>
    </location>
</feature>
<organism evidence="3">
    <name type="scientific">Rhipicephalus appendiculatus</name>
    <name type="common">Brown ear tick</name>
    <dbReference type="NCBI Taxonomy" id="34631"/>
    <lineage>
        <taxon>Eukaryota</taxon>
        <taxon>Metazoa</taxon>
        <taxon>Ecdysozoa</taxon>
        <taxon>Arthropoda</taxon>
        <taxon>Chelicerata</taxon>
        <taxon>Arachnida</taxon>
        <taxon>Acari</taxon>
        <taxon>Parasitiformes</taxon>
        <taxon>Ixodida</taxon>
        <taxon>Ixodoidea</taxon>
        <taxon>Ixodidae</taxon>
        <taxon>Rhipicephalinae</taxon>
        <taxon>Rhipicephalus</taxon>
        <taxon>Rhipicephalus</taxon>
    </lineage>
</organism>
<feature type="region of interest" description="Disordered" evidence="1">
    <location>
        <begin position="34"/>
        <end position="59"/>
    </location>
</feature>